<feature type="domain" description="Potassium channel" evidence="11">
    <location>
        <begin position="311"/>
        <end position="386"/>
    </location>
</feature>
<feature type="transmembrane region" description="Helical" evidence="10">
    <location>
        <begin position="222"/>
        <end position="241"/>
    </location>
</feature>
<feature type="transmembrane region" description="Helical" evidence="10">
    <location>
        <begin position="334"/>
        <end position="352"/>
    </location>
</feature>
<dbReference type="Pfam" id="PF07885">
    <property type="entry name" value="Ion_trans_2"/>
    <property type="match status" value="2"/>
</dbReference>
<evidence type="ECO:0000256" key="1">
    <source>
        <dbReference type="ARBA" id="ARBA00004141"/>
    </source>
</evidence>
<dbReference type="SUPFAM" id="SSF81324">
    <property type="entry name" value="Voltage-gated potassium channels"/>
    <property type="match status" value="2"/>
</dbReference>
<keyword evidence="2 8" id="KW-0813">Transport</keyword>
<feature type="region of interest" description="Disordered" evidence="9">
    <location>
        <begin position="33"/>
        <end position="67"/>
    </location>
</feature>
<dbReference type="GO" id="GO:0030322">
    <property type="term" value="P:stabilization of membrane potential"/>
    <property type="evidence" value="ECO:0007669"/>
    <property type="project" value="TreeGrafter"/>
</dbReference>
<dbReference type="AlphaFoldDB" id="A0A914GV86"/>
<feature type="region of interest" description="Disordered" evidence="9">
    <location>
        <begin position="463"/>
        <end position="483"/>
    </location>
</feature>
<dbReference type="WBParaSite" id="Gr19_v10_g10715.t1">
    <property type="protein sequence ID" value="Gr19_v10_g10715.t1"/>
    <property type="gene ID" value="Gr19_v10_g10715"/>
</dbReference>
<dbReference type="InterPro" id="IPR013099">
    <property type="entry name" value="K_chnl_dom"/>
</dbReference>
<dbReference type="GO" id="GO:0005886">
    <property type="term" value="C:plasma membrane"/>
    <property type="evidence" value="ECO:0007669"/>
    <property type="project" value="TreeGrafter"/>
</dbReference>
<feature type="transmembrane region" description="Helical" evidence="10">
    <location>
        <begin position="248"/>
        <end position="267"/>
    </location>
</feature>
<feature type="domain" description="Potassium channel" evidence="11">
    <location>
        <begin position="201"/>
        <end position="275"/>
    </location>
</feature>
<reference evidence="13" key="1">
    <citation type="submission" date="2022-11" db="UniProtKB">
        <authorList>
            <consortium name="WormBaseParasite"/>
        </authorList>
    </citation>
    <scope>IDENTIFICATION</scope>
</reference>
<evidence type="ECO:0000256" key="9">
    <source>
        <dbReference type="SAM" id="MobiDB-lite"/>
    </source>
</evidence>
<keyword evidence="4 10" id="KW-1133">Transmembrane helix</keyword>
<dbReference type="PANTHER" id="PTHR11003:SF250">
    <property type="entry name" value="POTASSIUM CHANNEL DOMAIN-CONTAINING PROTEIN"/>
    <property type="match status" value="1"/>
</dbReference>
<feature type="transmembrane region" description="Helical" evidence="10">
    <location>
        <begin position="307"/>
        <end position="327"/>
    </location>
</feature>
<keyword evidence="12" id="KW-1185">Reference proteome</keyword>
<dbReference type="PRINTS" id="PR01333">
    <property type="entry name" value="2POREKCHANEL"/>
</dbReference>
<keyword evidence="3 8" id="KW-0812">Transmembrane</keyword>
<evidence type="ECO:0000259" key="11">
    <source>
        <dbReference type="Pfam" id="PF07885"/>
    </source>
</evidence>
<proteinExistence type="inferred from homology"/>
<dbReference type="Gene3D" id="1.10.287.70">
    <property type="match status" value="1"/>
</dbReference>
<feature type="transmembrane region" description="Helical" evidence="10">
    <location>
        <begin position="185"/>
        <end position="210"/>
    </location>
</feature>
<evidence type="ECO:0000256" key="3">
    <source>
        <dbReference type="ARBA" id="ARBA00022692"/>
    </source>
</evidence>
<evidence type="ECO:0000256" key="2">
    <source>
        <dbReference type="ARBA" id="ARBA00022448"/>
    </source>
</evidence>
<accession>A0A914GV86</accession>
<name>A0A914GV86_GLORO</name>
<organism evidence="12 13">
    <name type="scientific">Globodera rostochiensis</name>
    <name type="common">Golden nematode worm</name>
    <name type="synonym">Heterodera rostochiensis</name>
    <dbReference type="NCBI Taxonomy" id="31243"/>
    <lineage>
        <taxon>Eukaryota</taxon>
        <taxon>Metazoa</taxon>
        <taxon>Ecdysozoa</taxon>
        <taxon>Nematoda</taxon>
        <taxon>Chromadorea</taxon>
        <taxon>Rhabditida</taxon>
        <taxon>Tylenchina</taxon>
        <taxon>Tylenchomorpha</taxon>
        <taxon>Tylenchoidea</taxon>
        <taxon>Heteroderidae</taxon>
        <taxon>Heteroderinae</taxon>
        <taxon>Globodera</taxon>
    </lineage>
</organism>
<dbReference type="Proteomes" id="UP000887572">
    <property type="component" value="Unplaced"/>
</dbReference>
<dbReference type="GO" id="GO:0022841">
    <property type="term" value="F:potassium ion leak channel activity"/>
    <property type="evidence" value="ECO:0007669"/>
    <property type="project" value="TreeGrafter"/>
</dbReference>
<comment type="similarity">
    <text evidence="8">Belongs to the two pore domain potassium channel (TC 1.A.1.8) family.</text>
</comment>
<evidence type="ECO:0000256" key="5">
    <source>
        <dbReference type="ARBA" id="ARBA00023065"/>
    </source>
</evidence>
<dbReference type="PANTHER" id="PTHR11003">
    <property type="entry name" value="POTASSIUM CHANNEL, SUBFAMILY K"/>
    <property type="match status" value="1"/>
</dbReference>
<comment type="subcellular location">
    <subcellularLocation>
        <location evidence="1">Membrane</location>
        <topology evidence="1">Multi-pass membrane protein</topology>
    </subcellularLocation>
</comment>
<evidence type="ECO:0000313" key="12">
    <source>
        <dbReference type="Proteomes" id="UP000887572"/>
    </source>
</evidence>
<evidence type="ECO:0000256" key="8">
    <source>
        <dbReference type="RuleBase" id="RU003857"/>
    </source>
</evidence>
<protein>
    <submittedName>
        <fullName evidence="13">Potassium channel domain-containing protein</fullName>
    </submittedName>
</protein>
<sequence length="573" mass="64989">MTPAELEQFDCAAASGVFRPLLIGKTGGEISFIDDEDEDGDSIERLPPSPSSTSPSRPPPNGPISPLTIRRTVSLLPTLSRPIEKRARKTTVFKISLATVADDGIKYANRRKRPWLQPNLTKFAVENNYLRTKSSLVERNLVDTNGEPRMISKLQKTTKFWPYEIWRDKFLREHNCWKEELCREVFLSALPHFVVLLVVSIYILLGSLIFRRLDEQLDKLPFHDVLLFTFTTITTIGYGNIAPRTPQARLACVAYCLVGIPLVFLPLSNLGEVLAEFYWIGIASMKGQKDDGHFFHRGGANRLPLKVVVLLILFHSLLGGLIFHFWIQRMPIFPAIYFSFISITTIGFGDLFPEPQNLFETMVIIVYLSAGIAIMSTLFNTLGDHLRRIHYLGRDFEGAPDVRVWFGGQPLTVRELVALVANRFEIPAERLREVLAELDALIRLSDHGTHATRSRHFWQNAEQKMDEQLQPPSPTSSINSEQQQMLQALSTLHRLTVKGTRTFHTPSLNSLSLLIRSSPNHNQNISSSPLIMYQFLTNCGRLAMSNKFTKFTQKRINRQMVAFLMSIISVQNG</sequence>
<keyword evidence="7 8" id="KW-0407">Ion channel</keyword>
<keyword evidence="5 8" id="KW-0406">Ion transport</keyword>
<evidence type="ECO:0000256" key="4">
    <source>
        <dbReference type="ARBA" id="ARBA00022989"/>
    </source>
</evidence>
<dbReference type="GO" id="GO:0015271">
    <property type="term" value="F:outward rectifier potassium channel activity"/>
    <property type="evidence" value="ECO:0007669"/>
    <property type="project" value="TreeGrafter"/>
</dbReference>
<feature type="transmembrane region" description="Helical" evidence="10">
    <location>
        <begin position="358"/>
        <end position="379"/>
    </location>
</feature>
<evidence type="ECO:0000313" key="13">
    <source>
        <dbReference type="WBParaSite" id="Gr19_v10_g10715.t1"/>
    </source>
</evidence>
<evidence type="ECO:0000256" key="6">
    <source>
        <dbReference type="ARBA" id="ARBA00023136"/>
    </source>
</evidence>
<evidence type="ECO:0000256" key="10">
    <source>
        <dbReference type="SAM" id="Phobius"/>
    </source>
</evidence>
<dbReference type="InterPro" id="IPR003280">
    <property type="entry name" value="2pore_dom_K_chnl"/>
</dbReference>
<evidence type="ECO:0000256" key="7">
    <source>
        <dbReference type="ARBA" id="ARBA00023303"/>
    </source>
</evidence>
<keyword evidence="6 10" id="KW-0472">Membrane</keyword>